<evidence type="ECO:0000313" key="2">
    <source>
        <dbReference type="Proteomes" id="UP001148629"/>
    </source>
</evidence>
<dbReference type="EMBL" id="JANRMS010001129">
    <property type="protein sequence ID" value="KAJ3530803.1"/>
    <property type="molecule type" value="Genomic_DNA"/>
</dbReference>
<dbReference type="Proteomes" id="UP001148629">
    <property type="component" value="Unassembled WGS sequence"/>
</dbReference>
<gene>
    <name evidence="1" type="ORF">NM208_g9164</name>
</gene>
<organism evidence="1 2">
    <name type="scientific">Fusarium decemcellulare</name>
    <dbReference type="NCBI Taxonomy" id="57161"/>
    <lineage>
        <taxon>Eukaryota</taxon>
        <taxon>Fungi</taxon>
        <taxon>Dikarya</taxon>
        <taxon>Ascomycota</taxon>
        <taxon>Pezizomycotina</taxon>
        <taxon>Sordariomycetes</taxon>
        <taxon>Hypocreomycetidae</taxon>
        <taxon>Hypocreales</taxon>
        <taxon>Nectriaceae</taxon>
        <taxon>Fusarium</taxon>
        <taxon>Fusarium decemcellulare species complex</taxon>
    </lineage>
</organism>
<accession>A0ACC1S367</accession>
<reference evidence="1" key="1">
    <citation type="submission" date="2022-08" db="EMBL/GenBank/DDBJ databases">
        <title>Genome Sequence of Fusarium decemcellulare.</title>
        <authorList>
            <person name="Buettner E."/>
        </authorList>
    </citation>
    <scope>NUCLEOTIDE SEQUENCE</scope>
    <source>
        <strain evidence="1">Babe19</strain>
    </source>
</reference>
<sequence>MSLGRHVLLNSGHKIPQLGYGTWQSAPGEVALGVFEALKVGYRHLDLAKVYGNQPEVAQGLKRAFREIPGLRREDIFIVRAPLPSLDPVTDSDVILRRPSYGTLVEAALDDCLDELELEYLDLYLVHFPISFKGSSNHVGQDLFPLTGGNQPDGDVIINDGISIIDTWRAMTKLPKSKARAIGVSNHSLEHLEAIINATSVVPAVNQIERHPLLRQDRLIEYCKDKNIHVTAYSAFGNNMLNVPLLFSHPDIISLAKKLSKERGEDITPTQVLLSWAQSGGHSVIPKSVTPARIADNFKEIDLSAADLAVVTEVGKEQRRYNIPYIARPSGVAFHKEALEQGHIVTAYGRSESKLPAEILQHPNHTFFKGELNDEEALGKASRCSASVLVSFLGPSGGPHNDSPVTNCYKCLVPLPIQNNISRALVLCTPAWRAPGEEPSEFWDTTVS</sequence>
<proteinExistence type="predicted"/>
<comment type="caution">
    <text evidence="1">The sequence shown here is derived from an EMBL/GenBank/DDBJ whole genome shotgun (WGS) entry which is preliminary data.</text>
</comment>
<evidence type="ECO:0000313" key="1">
    <source>
        <dbReference type="EMBL" id="KAJ3530803.1"/>
    </source>
</evidence>
<keyword evidence="2" id="KW-1185">Reference proteome</keyword>
<protein>
    <submittedName>
        <fullName evidence="1">Uncharacterized protein</fullName>
    </submittedName>
</protein>
<name>A0ACC1S367_9HYPO</name>